<dbReference type="InterPro" id="IPR011009">
    <property type="entry name" value="Kinase-like_dom_sf"/>
</dbReference>
<dbReference type="PROSITE" id="PS51285">
    <property type="entry name" value="AGC_KINASE_CTER"/>
    <property type="match status" value="1"/>
</dbReference>
<proteinExistence type="predicted"/>
<keyword evidence="11" id="KW-1185">Reference proteome</keyword>
<evidence type="ECO:0008006" key="12">
    <source>
        <dbReference type="Google" id="ProtNLM"/>
    </source>
</evidence>
<dbReference type="OrthoDB" id="63267at2759"/>
<evidence type="ECO:0000313" key="11">
    <source>
        <dbReference type="Proteomes" id="UP001152885"/>
    </source>
</evidence>
<feature type="domain" description="Protein kinase" evidence="8">
    <location>
        <begin position="104"/>
        <end position="370"/>
    </location>
</feature>
<feature type="region of interest" description="Disordered" evidence="7">
    <location>
        <begin position="42"/>
        <end position="65"/>
    </location>
</feature>
<dbReference type="Gene3D" id="3.30.200.20">
    <property type="entry name" value="Phosphorylase Kinase, domain 1"/>
    <property type="match status" value="1"/>
</dbReference>
<evidence type="ECO:0000313" key="10">
    <source>
        <dbReference type="EMBL" id="CAI5757481.1"/>
    </source>
</evidence>
<dbReference type="CDD" id="cd05123">
    <property type="entry name" value="STKc_AGC"/>
    <property type="match status" value="1"/>
</dbReference>
<evidence type="ECO:0000256" key="3">
    <source>
        <dbReference type="ARBA" id="ARBA00022679"/>
    </source>
</evidence>
<dbReference type="AlphaFoldDB" id="A0A9W4TSJ0"/>
<keyword evidence="4" id="KW-0547">Nucleotide-binding</keyword>
<evidence type="ECO:0000256" key="4">
    <source>
        <dbReference type="ARBA" id="ARBA00022741"/>
    </source>
</evidence>
<evidence type="ECO:0000259" key="8">
    <source>
        <dbReference type="PROSITE" id="PS50011"/>
    </source>
</evidence>
<organism evidence="10 11">
    <name type="scientific">Candida verbasci</name>
    <dbReference type="NCBI Taxonomy" id="1227364"/>
    <lineage>
        <taxon>Eukaryota</taxon>
        <taxon>Fungi</taxon>
        <taxon>Dikarya</taxon>
        <taxon>Ascomycota</taxon>
        <taxon>Saccharomycotina</taxon>
        <taxon>Pichiomycetes</taxon>
        <taxon>Debaryomycetaceae</taxon>
        <taxon>Candida/Lodderomyces clade</taxon>
        <taxon>Candida</taxon>
    </lineage>
</organism>
<dbReference type="InterPro" id="IPR000719">
    <property type="entry name" value="Prot_kinase_dom"/>
</dbReference>
<dbReference type="PROSITE" id="PS00108">
    <property type="entry name" value="PROTEIN_KINASE_ST"/>
    <property type="match status" value="1"/>
</dbReference>
<evidence type="ECO:0000256" key="1">
    <source>
        <dbReference type="ARBA" id="ARBA00022527"/>
    </source>
</evidence>
<keyword evidence="2" id="KW-0597">Phosphoprotein</keyword>
<keyword evidence="6" id="KW-0067">ATP-binding</keyword>
<dbReference type="FunFam" id="3.30.200.20:FF:000042">
    <property type="entry name" value="Aurora kinase A"/>
    <property type="match status" value="1"/>
</dbReference>
<dbReference type="Gene3D" id="1.10.510.10">
    <property type="entry name" value="Transferase(Phosphotransferase) domain 1"/>
    <property type="match status" value="1"/>
</dbReference>
<evidence type="ECO:0000259" key="9">
    <source>
        <dbReference type="PROSITE" id="PS51285"/>
    </source>
</evidence>
<keyword evidence="5" id="KW-0418">Kinase</keyword>
<accession>A0A9W4TSJ0</accession>
<dbReference type="SMART" id="SM00220">
    <property type="entry name" value="S_TKc"/>
    <property type="match status" value="1"/>
</dbReference>
<name>A0A9W4TSJ0_9ASCO</name>
<dbReference type="InterPro" id="IPR008271">
    <property type="entry name" value="Ser/Thr_kinase_AS"/>
</dbReference>
<dbReference type="Proteomes" id="UP001152885">
    <property type="component" value="Unassembled WGS sequence"/>
</dbReference>
<gene>
    <name evidence="10" type="ORF">CANVERA_P1995</name>
</gene>
<dbReference type="GO" id="GO:0004674">
    <property type="term" value="F:protein serine/threonine kinase activity"/>
    <property type="evidence" value="ECO:0007669"/>
    <property type="project" value="UniProtKB-KW"/>
</dbReference>
<evidence type="ECO:0000256" key="6">
    <source>
        <dbReference type="ARBA" id="ARBA00022840"/>
    </source>
</evidence>
<evidence type="ECO:0000256" key="7">
    <source>
        <dbReference type="SAM" id="MobiDB-lite"/>
    </source>
</evidence>
<dbReference type="PROSITE" id="PS50011">
    <property type="entry name" value="PROTEIN_KINASE_DOM"/>
    <property type="match status" value="1"/>
</dbReference>
<sequence>MTDIFNMDGYDEVEKLTNQIQQNLKLSELNYKLIDDQNNAVGEEESPTDYFPEKSRPIKISNNRPRRKSSIVSSYEVNINDSYTSSLIINKNEESFYKPKLSDFEPIKVLGKGSYGKVLLVREVATGKLYAQKQLKKASLIINEETNEINHKNYQRTMNEKQILEMVNHQNIVKLFYAFQDNNKLYLILEYLDGGELFHHLAMEKFMSEKNASFYIAQMSLALYYLHKKLKVIYRDLKPENCMLNSKGHLVLTDFGLSKVSSEYESINSMTGTAQYMAPEVLSGESYDYLVDWWSLGCVAFDLLTGQPPFTGNNHKKILEKIKNSKKNLKFPFYLSLDAKDLLRRLLQQNANKRFQVDEEFENFKKHRFFRYVDWNQLENIGDDSDLLPPILPIITDPILAENFDSDFTEMNFTPQNITTKEDILHLNGFSYTNTKFLDFTFRSKTDKID</sequence>
<dbReference type="SMART" id="SM00133">
    <property type="entry name" value="S_TK_X"/>
    <property type="match status" value="1"/>
</dbReference>
<dbReference type="InterPro" id="IPR045270">
    <property type="entry name" value="STKc_AGC"/>
</dbReference>
<comment type="caution">
    <text evidence="10">The sequence shown here is derived from an EMBL/GenBank/DDBJ whole genome shotgun (WGS) entry which is preliminary data.</text>
</comment>
<dbReference type="PANTHER" id="PTHR24351">
    <property type="entry name" value="RIBOSOMAL PROTEIN S6 KINASE"/>
    <property type="match status" value="1"/>
</dbReference>
<keyword evidence="1" id="KW-0723">Serine/threonine-protein kinase</keyword>
<reference evidence="10" key="1">
    <citation type="submission" date="2022-12" db="EMBL/GenBank/DDBJ databases">
        <authorList>
            <person name="Brejova B."/>
        </authorList>
    </citation>
    <scope>NUCLEOTIDE SEQUENCE</scope>
</reference>
<evidence type="ECO:0000256" key="5">
    <source>
        <dbReference type="ARBA" id="ARBA00022777"/>
    </source>
</evidence>
<dbReference type="Pfam" id="PF00069">
    <property type="entry name" value="Pkinase"/>
    <property type="match status" value="1"/>
</dbReference>
<protein>
    <recommendedName>
        <fullName evidence="12">Serine/threonine-protein kinase psk1</fullName>
    </recommendedName>
</protein>
<keyword evidence="3" id="KW-0808">Transferase</keyword>
<feature type="domain" description="AGC-kinase C-terminal" evidence="9">
    <location>
        <begin position="371"/>
        <end position="442"/>
    </location>
</feature>
<dbReference type="EMBL" id="CANTUO010000001">
    <property type="protein sequence ID" value="CAI5757481.1"/>
    <property type="molecule type" value="Genomic_DNA"/>
</dbReference>
<dbReference type="GO" id="GO:0005524">
    <property type="term" value="F:ATP binding"/>
    <property type="evidence" value="ECO:0007669"/>
    <property type="project" value="UniProtKB-KW"/>
</dbReference>
<dbReference type="InterPro" id="IPR000961">
    <property type="entry name" value="AGC-kinase_C"/>
</dbReference>
<dbReference type="SUPFAM" id="SSF56112">
    <property type="entry name" value="Protein kinase-like (PK-like)"/>
    <property type="match status" value="1"/>
</dbReference>
<evidence type="ECO:0000256" key="2">
    <source>
        <dbReference type="ARBA" id="ARBA00022553"/>
    </source>
</evidence>
<dbReference type="FunFam" id="1.10.510.10:FF:000048">
    <property type="entry name" value="Protein kinase C"/>
    <property type="match status" value="1"/>
</dbReference>